<organism evidence="11 12">
    <name type="scientific">Subsaximicrobium wynnwilliamsii</name>
    <dbReference type="NCBI Taxonomy" id="291179"/>
    <lineage>
        <taxon>Bacteria</taxon>
        <taxon>Pseudomonadati</taxon>
        <taxon>Bacteroidota</taxon>
        <taxon>Flavobacteriia</taxon>
        <taxon>Flavobacteriales</taxon>
        <taxon>Flavobacteriaceae</taxon>
        <taxon>Subsaximicrobium</taxon>
    </lineage>
</organism>
<reference evidence="11 12" key="1">
    <citation type="submission" date="2019-08" db="EMBL/GenBank/DDBJ databases">
        <title>Genomes of Subsaximicrobium wynnwilliamsii strains.</title>
        <authorList>
            <person name="Bowman J.P."/>
        </authorList>
    </citation>
    <scope>NUCLEOTIDE SEQUENCE [LARGE SCALE GENOMIC DNA]</scope>
    <source>
        <strain evidence="11 12">2-80-2</strain>
    </source>
</reference>
<keyword evidence="12" id="KW-1185">Reference proteome</keyword>
<feature type="chain" id="PRO_5022972868" evidence="9">
    <location>
        <begin position="28"/>
        <end position="582"/>
    </location>
</feature>
<dbReference type="NCBIfam" id="TIGR04183">
    <property type="entry name" value="Por_Secre_tail"/>
    <property type="match status" value="1"/>
</dbReference>
<dbReference type="RefSeq" id="WP_147085818.1">
    <property type="nucleotide sequence ID" value="NZ_VORM01000005.1"/>
</dbReference>
<dbReference type="Pfam" id="PF05572">
    <property type="entry name" value="Peptidase_M43"/>
    <property type="match status" value="1"/>
</dbReference>
<gene>
    <name evidence="11" type="ORF">ESY86_06640</name>
</gene>
<keyword evidence="6" id="KW-0862">Zinc</keyword>
<accession>A0A5C6ZKJ9</accession>
<dbReference type="PANTHER" id="PTHR47466">
    <property type="match status" value="1"/>
</dbReference>
<dbReference type="GO" id="GO:0008237">
    <property type="term" value="F:metallopeptidase activity"/>
    <property type="evidence" value="ECO:0007669"/>
    <property type="project" value="UniProtKB-KW"/>
</dbReference>
<dbReference type="Pfam" id="PF18911">
    <property type="entry name" value="PKD_4"/>
    <property type="match status" value="1"/>
</dbReference>
<feature type="signal peptide" evidence="9">
    <location>
        <begin position="1"/>
        <end position="27"/>
    </location>
</feature>
<dbReference type="EMBL" id="VORO01000005">
    <property type="protein sequence ID" value="TXD89874.1"/>
    <property type="molecule type" value="Genomic_DNA"/>
</dbReference>
<keyword evidence="4 9" id="KW-0732">Signal</keyword>
<dbReference type="SUPFAM" id="SSF55486">
    <property type="entry name" value="Metalloproteases ('zincins'), catalytic domain"/>
    <property type="match status" value="1"/>
</dbReference>
<dbReference type="Gene3D" id="2.60.40.10">
    <property type="entry name" value="Immunoglobulins"/>
    <property type="match status" value="1"/>
</dbReference>
<protein>
    <submittedName>
        <fullName evidence="11">T9SS type A sorting domain-containing protein</fullName>
    </submittedName>
</protein>
<dbReference type="Gene3D" id="3.40.390.10">
    <property type="entry name" value="Collagenase (Catalytic Domain)"/>
    <property type="match status" value="1"/>
</dbReference>
<keyword evidence="8" id="KW-1015">Disulfide bond</keyword>
<dbReference type="InterPro" id="IPR026444">
    <property type="entry name" value="Secre_tail"/>
</dbReference>
<dbReference type="InterPro" id="IPR035986">
    <property type="entry name" value="PKD_dom_sf"/>
</dbReference>
<feature type="domain" description="PKD" evidence="10">
    <location>
        <begin position="329"/>
        <end position="375"/>
    </location>
</feature>
<keyword evidence="7" id="KW-0482">Metalloprotease</keyword>
<dbReference type="SUPFAM" id="SSF49299">
    <property type="entry name" value="PKD domain"/>
    <property type="match status" value="1"/>
</dbReference>
<keyword evidence="2" id="KW-0645">Protease</keyword>
<evidence type="ECO:0000256" key="3">
    <source>
        <dbReference type="ARBA" id="ARBA00022723"/>
    </source>
</evidence>
<dbReference type="InterPro" id="IPR000601">
    <property type="entry name" value="PKD_dom"/>
</dbReference>
<dbReference type="PROSITE" id="PS50093">
    <property type="entry name" value="PKD"/>
    <property type="match status" value="1"/>
</dbReference>
<evidence type="ECO:0000259" key="10">
    <source>
        <dbReference type="PROSITE" id="PS50093"/>
    </source>
</evidence>
<dbReference type="PANTHER" id="PTHR47466:SF1">
    <property type="entry name" value="METALLOPROTEASE MEP1 (AFU_ORTHOLOGUE AFUA_1G07730)-RELATED"/>
    <property type="match status" value="1"/>
</dbReference>
<keyword evidence="5" id="KW-0378">Hydrolase</keyword>
<evidence type="ECO:0000256" key="9">
    <source>
        <dbReference type="SAM" id="SignalP"/>
    </source>
</evidence>
<dbReference type="InterPro" id="IPR022409">
    <property type="entry name" value="PKD/Chitinase_dom"/>
</dbReference>
<evidence type="ECO:0000256" key="6">
    <source>
        <dbReference type="ARBA" id="ARBA00022833"/>
    </source>
</evidence>
<dbReference type="Proteomes" id="UP000321578">
    <property type="component" value="Unassembled WGS sequence"/>
</dbReference>
<dbReference type="Pfam" id="PF18962">
    <property type="entry name" value="Por_Secre_tail"/>
    <property type="match status" value="1"/>
</dbReference>
<dbReference type="GO" id="GO:0046872">
    <property type="term" value="F:metal ion binding"/>
    <property type="evidence" value="ECO:0007669"/>
    <property type="project" value="UniProtKB-KW"/>
</dbReference>
<evidence type="ECO:0000256" key="4">
    <source>
        <dbReference type="ARBA" id="ARBA00022729"/>
    </source>
</evidence>
<dbReference type="CDD" id="cd00146">
    <property type="entry name" value="PKD"/>
    <property type="match status" value="1"/>
</dbReference>
<sequence>MLKKLLHSVPKMSVFVMIMCCVSLMSAQDEAQCGTLETPESETIFQDMLPRLRNIESNYMQSSMSRTPSSKSFVPIKAHILRRSDGTGGLTQSQLDDAIAEMNVFYANASMEFFICDAINYIDDTDFYDFEPSEEYSLTNSRDVDNVVNIYFANSVASNTGNSLCGYAYYPGGPERILMKNSCTTNGSTLAHEMGHFFSLRHTHGAGTSTNELVNGSNCSASGDYICDTAADPRLGYSNVSSSCVYTGTSTDANNDTYAPDPNNVMSYSRKQCRTLFTQQQYARIQATYQTSRSNLTCPSFNIAFDSDLSMDCSNSLTVNFSDDGVGATAWEWDVNGDGTIDYTTQNPEHTYDAAGKYDVALTISNEQSTTITMTKPEFINVGVNQFETSSIELSLTTDNFPEETTWNFKDGDGNILYSGGPYIEGQDENTIFTQVMNINGSGCYSFEIEDSFGDGICCSEGSGSYELKDTTGNVIISGADYGSGEVTLLSNAVLSTQSFFTTNHIAVFPNPASSVLNVKLSDQTELPDAFKIYNILGQTVLQKAVRSNADLKIDISSLSNGMYFIKLSQSDRLISIPFVKA</sequence>
<dbReference type="InterPro" id="IPR024079">
    <property type="entry name" value="MetalloPept_cat_dom_sf"/>
</dbReference>
<keyword evidence="3" id="KW-0479">Metal-binding</keyword>
<proteinExistence type="inferred from homology"/>
<dbReference type="AlphaFoldDB" id="A0A5C6ZKJ9"/>
<dbReference type="InterPro" id="IPR013783">
    <property type="entry name" value="Ig-like_fold"/>
</dbReference>
<evidence type="ECO:0000256" key="1">
    <source>
        <dbReference type="ARBA" id="ARBA00008721"/>
    </source>
</evidence>
<evidence type="ECO:0000313" key="12">
    <source>
        <dbReference type="Proteomes" id="UP000321578"/>
    </source>
</evidence>
<evidence type="ECO:0000256" key="5">
    <source>
        <dbReference type="ARBA" id="ARBA00022801"/>
    </source>
</evidence>
<name>A0A5C6ZKJ9_9FLAO</name>
<evidence type="ECO:0000256" key="7">
    <source>
        <dbReference type="ARBA" id="ARBA00023049"/>
    </source>
</evidence>
<dbReference type="OrthoDB" id="6278496at2"/>
<evidence type="ECO:0000313" key="11">
    <source>
        <dbReference type="EMBL" id="TXD89874.1"/>
    </source>
</evidence>
<dbReference type="SMART" id="SM00089">
    <property type="entry name" value="PKD"/>
    <property type="match status" value="1"/>
</dbReference>
<dbReference type="GO" id="GO:0006508">
    <property type="term" value="P:proteolysis"/>
    <property type="evidence" value="ECO:0007669"/>
    <property type="project" value="UniProtKB-KW"/>
</dbReference>
<evidence type="ECO:0000256" key="8">
    <source>
        <dbReference type="ARBA" id="ARBA00023157"/>
    </source>
</evidence>
<evidence type="ECO:0000256" key="2">
    <source>
        <dbReference type="ARBA" id="ARBA00022670"/>
    </source>
</evidence>
<dbReference type="InterPro" id="IPR008754">
    <property type="entry name" value="Peptidase_M43"/>
</dbReference>
<comment type="similarity">
    <text evidence="1">Belongs to the peptidase M43B family.</text>
</comment>
<comment type="caution">
    <text evidence="11">The sequence shown here is derived from an EMBL/GenBank/DDBJ whole genome shotgun (WGS) entry which is preliminary data.</text>
</comment>